<organism evidence="2 3">
    <name type="scientific">Nephila pilipes</name>
    <name type="common">Giant wood spider</name>
    <name type="synonym">Nephila maculata</name>
    <dbReference type="NCBI Taxonomy" id="299642"/>
    <lineage>
        <taxon>Eukaryota</taxon>
        <taxon>Metazoa</taxon>
        <taxon>Ecdysozoa</taxon>
        <taxon>Arthropoda</taxon>
        <taxon>Chelicerata</taxon>
        <taxon>Arachnida</taxon>
        <taxon>Araneae</taxon>
        <taxon>Araneomorphae</taxon>
        <taxon>Entelegynae</taxon>
        <taxon>Araneoidea</taxon>
        <taxon>Nephilidae</taxon>
        <taxon>Nephila</taxon>
    </lineage>
</organism>
<sequence length="107" mass="11728">MHLVLKTGLVQQNNTRNTGLGPASYPTRSNHPLRKRPSCTGRGEGEMSFQQGQCLEAVEHMVREKKELSKIDIQGRLSPILERGGVKTVGKGCIVTGNEAGFFPPRL</sequence>
<evidence type="ECO:0000313" key="2">
    <source>
        <dbReference type="EMBL" id="GFS36978.1"/>
    </source>
</evidence>
<feature type="region of interest" description="Disordered" evidence="1">
    <location>
        <begin position="1"/>
        <end position="46"/>
    </location>
</feature>
<dbReference type="Proteomes" id="UP000887013">
    <property type="component" value="Unassembled WGS sequence"/>
</dbReference>
<dbReference type="EMBL" id="BMAW01088853">
    <property type="protein sequence ID" value="GFS36978.1"/>
    <property type="molecule type" value="Genomic_DNA"/>
</dbReference>
<reference evidence="2" key="1">
    <citation type="submission" date="2020-08" db="EMBL/GenBank/DDBJ databases">
        <title>Multicomponent nature underlies the extraordinary mechanical properties of spider dragline silk.</title>
        <authorList>
            <person name="Kono N."/>
            <person name="Nakamura H."/>
            <person name="Mori M."/>
            <person name="Yoshida Y."/>
            <person name="Ohtoshi R."/>
            <person name="Malay A.D."/>
            <person name="Moran D.A.P."/>
            <person name="Tomita M."/>
            <person name="Numata K."/>
            <person name="Arakawa K."/>
        </authorList>
    </citation>
    <scope>NUCLEOTIDE SEQUENCE</scope>
</reference>
<comment type="caution">
    <text evidence="2">The sequence shown here is derived from an EMBL/GenBank/DDBJ whole genome shotgun (WGS) entry which is preliminary data.</text>
</comment>
<feature type="compositionally biased region" description="Polar residues" evidence="1">
    <location>
        <begin position="9"/>
        <end position="18"/>
    </location>
</feature>
<evidence type="ECO:0000313" key="3">
    <source>
        <dbReference type="Proteomes" id="UP000887013"/>
    </source>
</evidence>
<keyword evidence="3" id="KW-1185">Reference proteome</keyword>
<dbReference type="AlphaFoldDB" id="A0A8X6MB88"/>
<name>A0A8X6MB88_NEPPI</name>
<proteinExistence type="predicted"/>
<protein>
    <submittedName>
        <fullName evidence="2">Uncharacterized protein</fullName>
    </submittedName>
</protein>
<accession>A0A8X6MB88</accession>
<evidence type="ECO:0000256" key="1">
    <source>
        <dbReference type="SAM" id="MobiDB-lite"/>
    </source>
</evidence>
<dbReference type="OrthoDB" id="10597059at2759"/>
<gene>
    <name evidence="2" type="ORF">NPIL_191081</name>
</gene>